<keyword evidence="2" id="KW-0560">Oxidoreductase</keyword>
<dbReference type="Pfam" id="PF07992">
    <property type="entry name" value="Pyr_redox_2"/>
    <property type="match status" value="1"/>
</dbReference>
<comment type="catalytic activity">
    <reaction evidence="3">
        <text>[thioredoxin]-dithiol + NADP(+) = [thioredoxin]-disulfide + NADPH + H(+)</text>
        <dbReference type="Rhea" id="RHEA:20345"/>
        <dbReference type="Rhea" id="RHEA-COMP:10698"/>
        <dbReference type="Rhea" id="RHEA-COMP:10700"/>
        <dbReference type="ChEBI" id="CHEBI:15378"/>
        <dbReference type="ChEBI" id="CHEBI:29950"/>
        <dbReference type="ChEBI" id="CHEBI:50058"/>
        <dbReference type="ChEBI" id="CHEBI:57783"/>
        <dbReference type="ChEBI" id="CHEBI:58349"/>
        <dbReference type="EC" id="1.8.1.9"/>
    </reaction>
</comment>
<dbReference type="InterPro" id="IPR050097">
    <property type="entry name" value="Ferredoxin-NADP_redctase_2"/>
</dbReference>
<dbReference type="PRINTS" id="PR00469">
    <property type="entry name" value="PNDRDTASEII"/>
</dbReference>
<sequence>MEGPEYDVVVVGGGPAGLSAALVLSRARRRVAVVDAGSPRNALATHMQGFLSRDGTPPGELAAAGRSEITGYGGEVVEDRVEGAERTGGEGSGLLVRLAGGRVLRARRLLVATGLRDELPDLPGLSERWGEDVLHCPYCHGYEVRDTPLGVLGTMDGSVHQALLIRNWSQDVVFFPHTLGLAGHEREELDARGVRVVEGEVERLVVDGGRLRGVRLADGTVVPRDTLFVSPRFVANDELLVALGCESDEDGSAEADSFGCTSLPDVWVAGNAVDPAAQVVDAVSQGSRAAVAINGDLVDEEVRRAVGERRAARGGDGGRAARAGRREE</sequence>
<name>A0ABN3KXI3_9ACTN</name>
<dbReference type="PRINTS" id="PR00368">
    <property type="entry name" value="FADPNR"/>
</dbReference>
<dbReference type="EMBL" id="BAAATA010000003">
    <property type="protein sequence ID" value="GAA2473953.1"/>
    <property type="molecule type" value="Genomic_DNA"/>
</dbReference>
<reference evidence="6 7" key="1">
    <citation type="journal article" date="2019" name="Int. J. Syst. Evol. Microbiol.">
        <title>The Global Catalogue of Microorganisms (GCM) 10K type strain sequencing project: providing services to taxonomists for standard genome sequencing and annotation.</title>
        <authorList>
            <consortium name="The Broad Institute Genomics Platform"/>
            <consortium name="The Broad Institute Genome Sequencing Center for Infectious Disease"/>
            <person name="Wu L."/>
            <person name="Ma J."/>
        </authorList>
    </citation>
    <scope>NUCLEOTIDE SEQUENCE [LARGE SCALE GENOMIC DNA]</scope>
    <source>
        <strain evidence="6 7">JCM 6307</strain>
    </source>
</reference>
<gene>
    <name evidence="6" type="ORF">GCM10010406_07400</name>
</gene>
<dbReference type="SUPFAM" id="SSF51905">
    <property type="entry name" value="FAD/NAD(P)-binding domain"/>
    <property type="match status" value="1"/>
</dbReference>
<proteinExistence type="predicted"/>
<dbReference type="InterPro" id="IPR036188">
    <property type="entry name" value="FAD/NAD-bd_sf"/>
</dbReference>
<evidence type="ECO:0000313" key="7">
    <source>
        <dbReference type="Proteomes" id="UP001501358"/>
    </source>
</evidence>
<dbReference type="Gene3D" id="3.50.50.60">
    <property type="entry name" value="FAD/NAD(P)-binding domain"/>
    <property type="match status" value="2"/>
</dbReference>
<evidence type="ECO:0000259" key="5">
    <source>
        <dbReference type="Pfam" id="PF07992"/>
    </source>
</evidence>
<evidence type="ECO:0000313" key="6">
    <source>
        <dbReference type="EMBL" id="GAA2473953.1"/>
    </source>
</evidence>
<feature type="domain" description="FAD/NAD(P)-binding" evidence="5">
    <location>
        <begin position="6"/>
        <end position="286"/>
    </location>
</feature>
<feature type="region of interest" description="Disordered" evidence="4">
    <location>
        <begin position="308"/>
        <end position="328"/>
    </location>
</feature>
<evidence type="ECO:0000256" key="2">
    <source>
        <dbReference type="ARBA" id="ARBA00023002"/>
    </source>
</evidence>
<keyword evidence="1" id="KW-0285">Flavoprotein</keyword>
<dbReference type="Proteomes" id="UP001501358">
    <property type="component" value="Unassembled WGS sequence"/>
</dbReference>
<comment type="caution">
    <text evidence="6">The sequence shown here is derived from an EMBL/GenBank/DDBJ whole genome shotgun (WGS) entry which is preliminary data.</text>
</comment>
<dbReference type="PANTHER" id="PTHR48105">
    <property type="entry name" value="THIOREDOXIN REDUCTASE 1-RELATED-RELATED"/>
    <property type="match status" value="1"/>
</dbReference>
<dbReference type="InterPro" id="IPR023753">
    <property type="entry name" value="FAD/NAD-binding_dom"/>
</dbReference>
<evidence type="ECO:0000256" key="1">
    <source>
        <dbReference type="ARBA" id="ARBA00022630"/>
    </source>
</evidence>
<organism evidence="6 7">
    <name type="scientific">Streptomyces thermolineatus</name>
    <dbReference type="NCBI Taxonomy" id="44033"/>
    <lineage>
        <taxon>Bacteria</taxon>
        <taxon>Bacillati</taxon>
        <taxon>Actinomycetota</taxon>
        <taxon>Actinomycetes</taxon>
        <taxon>Kitasatosporales</taxon>
        <taxon>Streptomycetaceae</taxon>
        <taxon>Streptomyces</taxon>
    </lineage>
</organism>
<evidence type="ECO:0000256" key="3">
    <source>
        <dbReference type="ARBA" id="ARBA00048132"/>
    </source>
</evidence>
<protein>
    <submittedName>
        <fullName evidence="6">NAD(P)/FAD-dependent oxidoreductase</fullName>
    </submittedName>
</protein>
<accession>A0ABN3KXI3</accession>
<keyword evidence="7" id="KW-1185">Reference proteome</keyword>
<evidence type="ECO:0000256" key="4">
    <source>
        <dbReference type="SAM" id="MobiDB-lite"/>
    </source>
</evidence>